<dbReference type="PRINTS" id="PR00039">
    <property type="entry name" value="HTHLYSR"/>
</dbReference>
<dbReference type="RefSeq" id="WP_120555204.1">
    <property type="nucleotide sequence ID" value="NZ_RAWK01000049.1"/>
</dbReference>
<evidence type="ECO:0000313" key="8">
    <source>
        <dbReference type="Proteomes" id="UP000267003"/>
    </source>
</evidence>
<keyword evidence="2" id="KW-0805">Transcription regulation</keyword>
<feature type="domain" description="HTH lysR-type" evidence="6">
    <location>
        <begin position="15"/>
        <end position="67"/>
    </location>
</feature>
<comment type="similarity">
    <text evidence="1">Belongs to the LysR transcriptional regulatory family.</text>
</comment>
<accession>A0A3A8QM17</accession>
<dbReference type="OrthoDB" id="9775392at2"/>
<comment type="caution">
    <text evidence="7">The sequence shown here is derived from an EMBL/GenBank/DDBJ whole genome shotgun (WGS) entry which is preliminary data.</text>
</comment>
<dbReference type="GO" id="GO:0003677">
    <property type="term" value="F:DNA binding"/>
    <property type="evidence" value="ECO:0007669"/>
    <property type="project" value="UniProtKB-KW"/>
</dbReference>
<dbReference type="InterPro" id="IPR000847">
    <property type="entry name" value="LysR_HTH_N"/>
</dbReference>
<dbReference type="Gene3D" id="3.40.190.10">
    <property type="entry name" value="Periplasmic binding protein-like II"/>
    <property type="match status" value="2"/>
</dbReference>
<dbReference type="GO" id="GO:0003700">
    <property type="term" value="F:DNA-binding transcription factor activity"/>
    <property type="evidence" value="ECO:0007669"/>
    <property type="project" value="InterPro"/>
</dbReference>
<evidence type="ECO:0000259" key="6">
    <source>
        <dbReference type="PROSITE" id="PS50931"/>
    </source>
</evidence>
<evidence type="ECO:0000256" key="4">
    <source>
        <dbReference type="ARBA" id="ARBA00023159"/>
    </source>
</evidence>
<dbReference type="PROSITE" id="PS50931">
    <property type="entry name" value="HTH_LYSR"/>
    <property type="match status" value="1"/>
</dbReference>
<dbReference type="Proteomes" id="UP000267003">
    <property type="component" value="Unassembled WGS sequence"/>
</dbReference>
<organism evidence="7 8">
    <name type="scientific">Corallococcus aberystwythensis</name>
    <dbReference type="NCBI Taxonomy" id="2316722"/>
    <lineage>
        <taxon>Bacteria</taxon>
        <taxon>Pseudomonadati</taxon>
        <taxon>Myxococcota</taxon>
        <taxon>Myxococcia</taxon>
        <taxon>Myxococcales</taxon>
        <taxon>Cystobacterineae</taxon>
        <taxon>Myxococcaceae</taxon>
        <taxon>Corallococcus</taxon>
    </lineage>
</organism>
<dbReference type="InterPro" id="IPR036390">
    <property type="entry name" value="WH_DNA-bd_sf"/>
</dbReference>
<dbReference type="Gene3D" id="1.10.10.10">
    <property type="entry name" value="Winged helix-like DNA-binding domain superfamily/Winged helix DNA-binding domain"/>
    <property type="match status" value="1"/>
</dbReference>
<keyword evidence="5" id="KW-0804">Transcription</keyword>
<evidence type="ECO:0000313" key="7">
    <source>
        <dbReference type="EMBL" id="RKH69796.1"/>
    </source>
</evidence>
<keyword evidence="4" id="KW-0010">Activator</keyword>
<keyword evidence="3" id="KW-0238">DNA-binding</keyword>
<dbReference type="GO" id="GO:0032993">
    <property type="term" value="C:protein-DNA complex"/>
    <property type="evidence" value="ECO:0007669"/>
    <property type="project" value="TreeGrafter"/>
</dbReference>
<evidence type="ECO:0000256" key="1">
    <source>
        <dbReference type="ARBA" id="ARBA00009437"/>
    </source>
</evidence>
<dbReference type="InterPro" id="IPR005119">
    <property type="entry name" value="LysR_subst-bd"/>
</dbReference>
<dbReference type="EMBL" id="RAWK01000049">
    <property type="protein sequence ID" value="RKH69796.1"/>
    <property type="molecule type" value="Genomic_DNA"/>
</dbReference>
<dbReference type="CDD" id="cd08411">
    <property type="entry name" value="PBP2_OxyR"/>
    <property type="match status" value="1"/>
</dbReference>
<dbReference type="InterPro" id="IPR036388">
    <property type="entry name" value="WH-like_DNA-bd_sf"/>
</dbReference>
<evidence type="ECO:0000256" key="2">
    <source>
        <dbReference type="ARBA" id="ARBA00023015"/>
    </source>
</evidence>
<proteinExistence type="inferred from homology"/>
<gene>
    <name evidence="7" type="ORF">D7W81_10405</name>
</gene>
<dbReference type="AlphaFoldDB" id="A0A3A8QM17"/>
<protein>
    <submittedName>
        <fullName evidence="7">LysR family transcriptional regulator</fullName>
    </submittedName>
</protein>
<keyword evidence="8" id="KW-1185">Reference proteome</keyword>
<name>A0A3A8QM17_9BACT</name>
<dbReference type="SUPFAM" id="SSF46785">
    <property type="entry name" value="Winged helix' DNA-binding domain"/>
    <property type="match status" value="1"/>
</dbReference>
<evidence type="ECO:0000256" key="5">
    <source>
        <dbReference type="ARBA" id="ARBA00023163"/>
    </source>
</evidence>
<dbReference type="Pfam" id="PF00126">
    <property type="entry name" value="HTH_1"/>
    <property type="match status" value="1"/>
</dbReference>
<dbReference type="Pfam" id="PF03466">
    <property type="entry name" value="LysR_substrate"/>
    <property type="match status" value="1"/>
</dbReference>
<sequence length="317" mass="34531">MDAFLGVRPSGALRLEYLVAVADTLGFRRAAERCHVSQPALSTQVQQLESVLGVKVFERDARRVMLTPQGAELVARARRVLTEAEDILKAAARMGDPFAGPLYLGAIPTVAPYVLPEVVPALVKHYPKLQLRLREEKTALLMREMDEGRLDAALLAMDAELGRQVEHAVIAEDPFVVAAPAGHRLEKKKQVRLRDLDEEDVLLLEDGHCFRSQTLALCTRVGAREVDFRATSLTTLAQMVMAMGSVTLLPRLAVSTENRQGQLVIRPFAPPGPGRTLVLAWRPGHPRAEALRAIAGTLRSVWPGAGKGKLSAAASPK</sequence>
<dbReference type="PANTHER" id="PTHR30346:SF26">
    <property type="entry name" value="HYDROGEN PEROXIDE-INDUCIBLE GENES ACTIVATOR"/>
    <property type="match status" value="1"/>
</dbReference>
<evidence type="ECO:0000256" key="3">
    <source>
        <dbReference type="ARBA" id="ARBA00023125"/>
    </source>
</evidence>
<reference evidence="8" key="1">
    <citation type="submission" date="2018-09" db="EMBL/GenBank/DDBJ databases">
        <authorList>
            <person name="Livingstone P.G."/>
            <person name="Whitworth D.E."/>
        </authorList>
    </citation>
    <scope>NUCLEOTIDE SEQUENCE [LARGE SCALE GENOMIC DNA]</scope>
    <source>
        <strain evidence="8">AB050A</strain>
    </source>
</reference>
<dbReference type="SUPFAM" id="SSF53850">
    <property type="entry name" value="Periplasmic binding protein-like II"/>
    <property type="match status" value="1"/>
</dbReference>
<dbReference type="FunFam" id="1.10.10.10:FF:000001">
    <property type="entry name" value="LysR family transcriptional regulator"/>
    <property type="match status" value="1"/>
</dbReference>
<dbReference type="PANTHER" id="PTHR30346">
    <property type="entry name" value="TRANSCRIPTIONAL DUAL REGULATOR HCAR-RELATED"/>
    <property type="match status" value="1"/>
</dbReference>